<proteinExistence type="predicted"/>
<sequence>MPEVILGGTLICQEARQNISIPAPFSTSGKTSNVIRRQRGSRIRYQQPTPLEGI</sequence>
<feature type="compositionally biased region" description="Polar residues" evidence="1">
    <location>
        <begin position="23"/>
        <end position="35"/>
    </location>
</feature>
<keyword evidence="3" id="KW-1185">Reference proteome</keyword>
<protein>
    <submittedName>
        <fullName evidence="2">Genomic scaffold, ProqFM164S02</fullName>
    </submittedName>
</protein>
<feature type="compositionally biased region" description="Polar residues" evidence="1">
    <location>
        <begin position="44"/>
        <end position="54"/>
    </location>
</feature>
<accession>W6QSX5</accession>
<evidence type="ECO:0000256" key="1">
    <source>
        <dbReference type="SAM" id="MobiDB-lite"/>
    </source>
</evidence>
<dbReference type="OrthoDB" id="10409379at2759"/>
<dbReference type="AlphaFoldDB" id="W6QSX5"/>
<organism evidence="2 3">
    <name type="scientific">Penicillium roqueforti (strain FM164)</name>
    <dbReference type="NCBI Taxonomy" id="1365484"/>
    <lineage>
        <taxon>Eukaryota</taxon>
        <taxon>Fungi</taxon>
        <taxon>Dikarya</taxon>
        <taxon>Ascomycota</taxon>
        <taxon>Pezizomycotina</taxon>
        <taxon>Eurotiomycetes</taxon>
        <taxon>Eurotiomycetidae</taxon>
        <taxon>Eurotiales</taxon>
        <taxon>Aspergillaceae</taxon>
        <taxon>Penicillium</taxon>
    </lineage>
</organism>
<feature type="region of interest" description="Disordered" evidence="1">
    <location>
        <begin position="23"/>
        <end position="54"/>
    </location>
</feature>
<evidence type="ECO:0000313" key="2">
    <source>
        <dbReference type="EMBL" id="CDM32607.1"/>
    </source>
</evidence>
<evidence type="ECO:0000313" key="3">
    <source>
        <dbReference type="Proteomes" id="UP000030686"/>
    </source>
</evidence>
<reference evidence="2" key="1">
    <citation type="journal article" date="2014" name="Nat. Commun.">
        <title>Multiple recent horizontal transfers of a large genomic region in cheese making fungi.</title>
        <authorList>
            <person name="Cheeseman K."/>
            <person name="Ropars J."/>
            <person name="Renault P."/>
            <person name="Dupont J."/>
            <person name="Gouzy J."/>
            <person name="Branca A."/>
            <person name="Abraham A.L."/>
            <person name="Ceppi M."/>
            <person name="Conseiller E."/>
            <person name="Debuchy R."/>
            <person name="Malagnac F."/>
            <person name="Goarin A."/>
            <person name="Silar P."/>
            <person name="Lacoste S."/>
            <person name="Sallet E."/>
            <person name="Bensimon A."/>
            <person name="Giraud T."/>
            <person name="Brygoo Y."/>
        </authorList>
    </citation>
    <scope>NUCLEOTIDE SEQUENCE [LARGE SCALE GENOMIC DNA]</scope>
    <source>
        <strain evidence="2">FM164</strain>
    </source>
</reference>
<dbReference type="EMBL" id="HG792016">
    <property type="protein sequence ID" value="CDM32607.1"/>
    <property type="molecule type" value="Genomic_DNA"/>
</dbReference>
<name>W6QSX5_PENRF</name>
<gene>
    <name evidence="2" type="ORF">PROQFM164_S02g002758</name>
</gene>
<dbReference type="Proteomes" id="UP000030686">
    <property type="component" value="Unassembled WGS sequence"/>
</dbReference>